<dbReference type="Pfam" id="PF13567">
    <property type="entry name" value="DUF4131"/>
    <property type="match status" value="1"/>
</dbReference>
<proteinExistence type="predicted"/>
<reference evidence="9 10" key="1">
    <citation type="submission" date="2019-11" db="EMBL/GenBank/DDBJ databases">
        <title>Characterization of Elizabethkingia argenteiflava sp. nov., isolated from inner surface of Soybean Pods.</title>
        <authorList>
            <person name="Mo S."/>
        </authorList>
    </citation>
    <scope>NUCLEOTIDE SEQUENCE [LARGE SCALE GENOMIC DNA]</scope>
    <source>
        <strain evidence="9 10">YB22</strain>
    </source>
</reference>
<comment type="subcellular location">
    <subcellularLocation>
        <location evidence="1">Cell membrane</location>
        <topology evidence="1">Multi-pass membrane protein</topology>
    </subcellularLocation>
</comment>
<protein>
    <submittedName>
        <fullName evidence="9">ComEC family competence protein</fullName>
    </submittedName>
</protein>
<organism evidence="9 10">
    <name type="scientific">Elizabethkingia argenteiflava</name>
    <dbReference type="NCBI Taxonomy" id="2681556"/>
    <lineage>
        <taxon>Bacteria</taxon>
        <taxon>Pseudomonadati</taxon>
        <taxon>Bacteroidota</taxon>
        <taxon>Flavobacteriia</taxon>
        <taxon>Flavobacteriales</taxon>
        <taxon>Weeksellaceae</taxon>
        <taxon>Elizabethkingia</taxon>
    </lineage>
</organism>
<keyword evidence="2" id="KW-1003">Cell membrane</keyword>
<dbReference type="PANTHER" id="PTHR30619">
    <property type="entry name" value="DNA INTERNALIZATION/COMPETENCE PROTEIN COMEC/REC2"/>
    <property type="match status" value="1"/>
</dbReference>
<evidence type="ECO:0000256" key="6">
    <source>
        <dbReference type="SAM" id="Phobius"/>
    </source>
</evidence>
<sequence>MKKQPIFCLFIAFIVGIFIQDKIPQIYNGVVLILIFLLIPIVSRFFPKFRKRILLLVSFFILLGFIAHFVNTLRRDYLEFKGKKNLVFNLRKKLNSKGESYRRYLVSIEGIQGESSQLFPFYAVVIQPKNQETFDFKHTYSGSFYLNKIKKTQNKYQFDYRAYMLRSGVEYQLLSRGSVVAHQRDVGLIGWLRQYRLVVLQNIDESTLSSQTKAFLKAIILADRTDMDTQLSRDFITSGLIHLLAISGTHMVIIFGFFMGVFRLILLVRYRRLAIILSLALIWCFALFIDYANSVVRACLMLSFYYIMILLQRTPDLRHSIGLAGFVILLADTQQLFDIGFQLSFLAVLGIEWLNQPFLSVLPRARNNFYKFLFQLMSISLAAQLITLPVILYYFHQFSLISIISNMLVVPLAEVIIVYSLLMVVVLALFTDMVWLNFIYDHFIQSLLQLIHGFAEVNFLFFQDVSLNLLEVGLLFILIFLLRFLLIEKNLISILRFGFVGMLFFLLRLGLDIQAFHQKDFLEHEYGGRKIFSIQEKAKARFYVPEDMDKEGIKYYIIKPYMILRRIKKYEVFYFNPNLIKGLEYQNERKFVK</sequence>
<feature type="domain" description="ComEC/Rec2-related protein" evidence="7">
    <location>
        <begin position="220"/>
        <end position="485"/>
    </location>
</feature>
<evidence type="ECO:0000313" key="9">
    <source>
        <dbReference type="EMBL" id="NAW51289.1"/>
    </source>
</evidence>
<feature type="domain" description="DUF4131" evidence="8">
    <location>
        <begin position="30"/>
        <end position="177"/>
    </location>
</feature>
<gene>
    <name evidence="9" type="ORF">GNY06_07820</name>
</gene>
<feature type="transmembrane region" description="Helical" evidence="6">
    <location>
        <begin position="369"/>
        <end position="395"/>
    </location>
</feature>
<feature type="transmembrane region" description="Helical" evidence="6">
    <location>
        <begin position="469"/>
        <end position="487"/>
    </location>
</feature>
<feature type="transmembrane region" description="Helical" evidence="6">
    <location>
        <begin position="493"/>
        <end position="511"/>
    </location>
</feature>
<evidence type="ECO:0000256" key="3">
    <source>
        <dbReference type="ARBA" id="ARBA00022692"/>
    </source>
</evidence>
<dbReference type="InterPro" id="IPR004477">
    <property type="entry name" value="ComEC_N"/>
</dbReference>
<comment type="caution">
    <text evidence="9">The sequence shown here is derived from an EMBL/GenBank/DDBJ whole genome shotgun (WGS) entry which is preliminary data.</text>
</comment>
<name>A0A845PSQ9_9FLAO</name>
<keyword evidence="5 6" id="KW-0472">Membrane</keyword>
<feature type="transmembrane region" description="Helical" evidence="6">
    <location>
        <begin position="26"/>
        <end position="46"/>
    </location>
</feature>
<dbReference type="Proteomes" id="UP000553459">
    <property type="component" value="Unassembled WGS sequence"/>
</dbReference>
<keyword evidence="4 6" id="KW-1133">Transmembrane helix</keyword>
<dbReference type="EMBL" id="JAAABJ010000518">
    <property type="protein sequence ID" value="NAW51289.1"/>
    <property type="molecule type" value="Genomic_DNA"/>
</dbReference>
<evidence type="ECO:0000256" key="1">
    <source>
        <dbReference type="ARBA" id="ARBA00004651"/>
    </source>
</evidence>
<dbReference type="GO" id="GO:0005886">
    <property type="term" value="C:plasma membrane"/>
    <property type="evidence" value="ECO:0007669"/>
    <property type="project" value="UniProtKB-SubCell"/>
</dbReference>
<keyword evidence="10" id="KW-1185">Reference proteome</keyword>
<accession>A0A845PSQ9</accession>
<evidence type="ECO:0000256" key="4">
    <source>
        <dbReference type="ARBA" id="ARBA00022989"/>
    </source>
</evidence>
<dbReference type="RefSeq" id="WP_166519572.1">
    <property type="nucleotide sequence ID" value="NZ_JAAABJ010000518.1"/>
</dbReference>
<dbReference type="PANTHER" id="PTHR30619:SF1">
    <property type="entry name" value="RECOMBINATION PROTEIN 2"/>
    <property type="match status" value="1"/>
</dbReference>
<dbReference type="InterPro" id="IPR025405">
    <property type="entry name" value="DUF4131"/>
</dbReference>
<dbReference type="InterPro" id="IPR052159">
    <property type="entry name" value="Competence_DNA_uptake"/>
</dbReference>
<feature type="transmembrane region" description="Helical" evidence="6">
    <location>
        <begin position="273"/>
        <end position="289"/>
    </location>
</feature>
<feature type="transmembrane region" description="Helical" evidence="6">
    <location>
        <begin position="407"/>
        <end position="430"/>
    </location>
</feature>
<feature type="transmembrane region" description="Helical" evidence="6">
    <location>
        <begin position="5"/>
        <end position="20"/>
    </location>
</feature>
<feature type="transmembrane region" description="Helical" evidence="6">
    <location>
        <begin position="53"/>
        <end position="70"/>
    </location>
</feature>
<evidence type="ECO:0000313" key="10">
    <source>
        <dbReference type="Proteomes" id="UP000553459"/>
    </source>
</evidence>
<evidence type="ECO:0000256" key="2">
    <source>
        <dbReference type="ARBA" id="ARBA00022475"/>
    </source>
</evidence>
<keyword evidence="3 6" id="KW-0812">Transmembrane</keyword>
<evidence type="ECO:0000256" key="5">
    <source>
        <dbReference type="ARBA" id="ARBA00023136"/>
    </source>
</evidence>
<evidence type="ECO:0000259" key="7">
    <source>
        <dbReference type="Pfam" id="PF03772"/>
    </source>
</evidence>
<feature type="transmembrane region" description="Helical" evidence="6">
    <location>
        <begin position="240"/>
        <end position="266"/>
    </location>
</feature>
<dbReference type="NCBIfam" id="TIGR00360">
    <property type="entry name" value="ComEC_N-term"/>
    <property type="match status" value="1"/>
</dbReference>
<dbReference type="Pfam" id="PF03772">
    <property type="entry name" value="Competence"/>
    <property type="match status" value="1"/>
</dbReference>
<dbReference type="AlphaFoldDB" id="A0A845PSQ9"/>
<evidence type="ECO:0000259" key="8">
    <source>
        <dbReference type="Pfam" id="PF13567"/>
    </source>
</evidence>